<feature type="region of interest" description="Disordered" evidence="1">
    <location>
        <begin position="165"/>
        <end position="184"/>
    </location>
</feature>
<dbReference type="PANTHER" id="PTHR34222">
    <property type="entry name" value="GAG_PRE-INTEGRS DOMAIN-CONTAINING PROTEIN"/>
    <property type="match status" value="1"/>
</dbReference>
<dbReference type="EMBL" id="CAMAPF010001164">
    <property type="protein sequence ID" value="CAH9148331.1"/>
    <property type="molecule type" value="Genomic_DNA"/>
</dbReference>
<proteinExistence type="predicted"/>
<comment type="caution">
    <text evidence="2">The sequence shown here is derived from an EMBL/GenBank/DDBJ whole genome shotgun (WGS) entry which is preliminary data.</text>
</comment>
<dbReference type="Proteomes" id="UP001152523">
    <property type="component" value="Unassembled WGS sequence"/>
</dbReference>
<protein>
    <submittedName>
        <fullName evidence="2">Uncharacterized protein</fullName>
    </submittedName>
</protein>
<reference evidence="2" key="1">
    <citation type="submission" date="2022-07" db="EMBL/GenBank/DDBJ databases">
        <authorList>
            <person name="Macas J."/>
            <person name="Novak P."/>
            <person name="Neumann P."/>
        </authorList>
    </citation>
    <scope>NUCLEOTIDE SEQUENCE</scope>
</reference>
<organism evidence="2 3">
    <name type="scientific">Cuscuta epithymum</name>
    <dbReference type="NCBI Taxonomy" id="186058"/>
    <lineage>
        <taxon>Eukaryota</taxon>
        <taxon>Viridiplantae</taxon>
        <taxon>Streptophyta</taxon>
        <taxon>Embryophyta</taxon>
        <taxon>Tracheophyta</taxon>
        <taxon>Spermatophyta</taxon>
        <taxon>Magnoliopsida</taxon>
        <taxon>eudicotyledons</taxon>
        <taxon>Gunneridae</taxon>
        <taxon>Pentapetalae</taxon>
        <taxon>asterids</taxon>
        <taxon>lamiids</taxon>
        <taxon>Solanales</taxon>
        <taxon>Convolvulaceae</taxon>
        <taxon>Cuscuteae</taxon>
        <taxon>Cuscuta</taxon>
        <taxon>Cuscuta subgen. Cuscuta</taxon>
    </lineage>
</organism>
<dbReference type="AlphaFoldDB" id="A0AAV0GK87"/>
<evidence type="ECO:0000313" key="2">
    <source>
        <dbReference type="EMBL" id="CAH9148331.1"/>
    </source>
</evidence>
<sequence length="184" mass="19966">MGLTLEFYGQIRSNLLSQVPLPTLNRAYHQITQEECVRGSIQKKENKPEIMSFAAMNVGKENQKAPKVDKSGVVCTHCNFSGHEITGCFPLIGYPDWWGDRPRGNIKGAGRGKGGTGRGPAAVKAHVAASSVQKGNPQHETEASTSALPGFTAEKWRALTDVFGKNTSSKHMTGPTLEEADWNK</sequence>
<keyword evidence="3" id="KW-1185">Reference proteome</keyword>
<gene>
    <name evidence="2" type="ORF">CEPIT_LOCUS44431</name>
</gene>
<accession>A0AAV0GK87</accession>
<name>A0AAV0GK87_9ASTE</name>
<evidence type="ECO:0000256" key="1">
    <source>
        <dbReference type="SAM" id="MobiDB-lite"/>
    </source>
</evidence>
<evidence type="ECO:0000313" key="3">
    <source>
        <dbReference type="Proteomes" id="UP001152523"/>
    </source>
</evidence>
<dbReference type="PANTHER" id="PTHR34222:SF79">
    <property type="entry name" value="RETROVIRUS-RELATED POL POLYPROTEIN FROM TRANSPOSON TNT 1-94"/>
    <property type="match status" value="1"/>
</dbReference>